<keyword evidence="2" id="KW-1185">Reference proteome</keyword>
<evidence type="ECO:0000256" key="1">
    <source>
        <dbReference type="SAM" id="Coils"/>
    </source>
</evidence>
<dbReference type="Proteomes" id="UP000887540">
    <property type="component" value="Unplaced"/>
</dbReference>
<feature type="coiled-coil region" evidence="1">
    <location>
        <begin position="12"/>
        <end position="49"/>
    </location>
</feature>
<keyword evidence="1" id="KW-0175">Coiled coil</keyword>
<name>A0A914CPX2_9BILA</name>
<sequence length="73" mass="8655">MSGKSYRRDWDVDEMEEYAQRTKNSIRYLENENIKLKMENERLKCSSNEALDKITDGVNDIRKLSKVAQKFPP</sequence>
<organism evidence="2 3">
    <name type="scientific">Acrobeloides nanus</name>
    <dbReference type="NCBI Taxonomy" id="290746"/>
    <lineage>
        <taxon>Eukaryota</taxon>
        <taxon>Metazoa</taxon>
        <taxon>Ecdysozoa</taxon>
        <taxon>Nematoda</taxon>
        <taxon>Chromadorea</taxon>
        <taxon>Rhabditida</taxon>
        <taxon>Tylenchina</taxon>
        <taxon>Cephalobomorpha</taxon>
        <taxon>Cephaloboidea</taxon>
        <taxon>Cephalobidae</taxon>
        <taxon>Acrobeloides</taxon>
    </lineage>
</organism>
<dbReference type="WBParaSite" id="ACRNAN_scaffold13191.g32892.t1">
    <property type="protein sequence ID" value="ACRNAN_scaffold13191.g32892.t1"/>
    <property type="gene ID" value="ACRNAN_scaffold13191.g32892"/>
</dbReference>
<accession>A0A914CPX2</accession>
<evidence type="ECO:0000313" key="3">
    <source>
        <dbReference type="WBParaSite" id="ACRNAN_scaffold13191.g32892.t1"/>
    </source>
</evidence>
<protein>
    <submittedName>
        <fullName evidence="3">Uncharacterized protein</fullName>
    </submittedName>
</protein>
<proteinExistence type="predicted"/>
<evidence type="ECO:0000313" key="2">
    <source>
        <dbReference type="Proteomes" id="UP000887540"/>
    </source>
</evidence>
<reference evidence="3" key="1">
    <citation type="submission" date="2022-11" db="UniProtKB">
        <authorList>
            <consortium name="WormBaseParasite"/>
        </authorList>
    </citation>
    <scope>IDENTIFICATION</scope>
</reference>
<dbReference type="AlphaFoldDB" id="A0A914CPX2"/>